<dbReference type="GO" id="GO:0016757">
    <property type="term" value="F:glycosyltransferase activity"/>
    <property type="evidence" value="ECO:0007669"/>
    <property type="project" value="InterPro"/>
</dbReference>
<comment type="caution">
    <text evidence="2">The sequence shown here is derived from an EMBL/GenBank/DDBJ whole genome shotgun (WGS) entry which is preliminary data.</text>
</comment>
<dbReference type="GO" id="GO:0000139">
    <property type="term" value="C:Golgi membrane"/>
    <property type="evidence" value="ECO:0007669"/>
    <property type="project" value="InterPro"/>
</dbReference>
<dbReference type="PANTHER" id="PTHR31410:SF1">
    <property type="entry name" value="POST-GPI ATTACHMENT TO PROTEINS FACTOR 4"/>
    <property type="match status" value="1"/>
</dbReference>
<evidence type="ECO:0000256" key="1">
    <source>
        <dbReference type="SAM" id="Phobius"/>
    </source>
</evidence>
<dbReference type="EMBL" id="REGN01001795">
    <property type="protein sequence ID" value="RNA32468.1"/>
    <property type="molecule type" value="Genomic_DNA"/>
</dbReference>
<gene>
    <name evidence="2" type="ORF">BpHYR1_004478</name>
</gene>
<evidence type="ECO:0000313" key="3">
    <source>
        <dbReference type="Proteomes" id="UP000276133"/>
    </source>
</evidence>
<organism evidence="2 3">
    <name type="scientific">Brachionus plicatilis</name>
    <name type="common">Marine rotifer</name>
    <name type="synonym">Brachionus muelleri</name>
    <dbReference type="NCBI Taxonomy" id="10195"/>
    <lineage>
        <taxon>Eukaryota</taxon>
        <taxon>Metazoa</taxon>
        <taxon>Spiralia</taxon>
        <taxon>Gnathifera</taxon>
        <taxon>Rotifera</taxon>
        <taxon>Eurotatoria</taxon>
        <taxon>Monogononta</taxon>
        <taxon>Pseudotrocha</taxon>
        <taxon>Ploima</taxon>
        <taxon>Brachionidae</taxon>
        <taxon>Brachionus</taxon>
    </lineage>
</organism>
<dbReference type="OrthoDB" id="2016523at2759"/>
<keyword evidence="1" id="KW-0812">Transmembrane</keyword>
<keyword evidence="3" id="KW-1185">Reference proteome</keyword>
<evidence type="ECO:0000313" key="2">
    <source>
        <dbReference type="EMBL" id="RNA32468.1"/>
    </source>
</evidence>
<dbReference type="InterPro" id="IPR029675">
    <property type="entry name" value="PGAP4"/>
</dbReference>
<protein>
    <submittedName>
        <fullName evidence="2">Uncharacterized protein</fullName>
    </submittedName>
</protein>
<accession>A0A3M7SA69</accession>
<keyword evidence="1" id="KW-0472">Membrane</keyword>
<dbReference type="Proteomes" id="UP000276133">
    <property type="component" value="Unassembled WGS sequence"/>
</dbReference>
<keyword evidence="1" id="KW-1133">Transmembrane helix</keyword>
<reference evidence="2 3" key="1">
    <citation type="journal article" date="2018" name="Sci. Rep.">
        <title>Genomic signatures of local adaptation to the degree of environmental predictability in rotifers.</title>
        <authorList>
            <person name="Franch-Gras L."/>
            <person name="Hahn C."/>
            <person name="Garcia-Roger E.M."/>
            <person name="Carmona M.J."/>
            <person name="Serra M."/>
            <person name="Gomez A."/>
        </authorList>
    </citation>
    <scope>NUCLEOTIDE SEQUENCE [LARGE SCALE GENOMIC DNA]</scope>
    <source>
        <strain evidence="2">HYR1</strain>
    </source>
</reference>
<dbReference type="PANTHER" id="PTHR31410">
    <property type="entry name" value="TRANSMEMBRANE PROTEIN 246"/>
    <property type="match status" value="1"/>
</dbReference>
<name>A0A3M7SA69_BRAPC</name>
<dbReference type="AlphaFoldDB" id="A0A3M7SA69"/>
<proteinExistence type="predicted"/>
<feature type="transmembrane region" description="Helical" evidence="1">
    <location>
        <begin position="255"/>
        <end position="278"/>
    </location>
</feature>
<dbReference type="GO" id="GO:0006506">
    <property type="term" value="P:GPI anchor biosynthetic process"/>
    <property type="evidence" value="ECO:0007669"/>
    <property type="project" value="InterPro"/>
</dbReference>
<feature type="transmembrane region" description="Helical" evidence="1">
    <location>
        <begin position="16"/>
        <end position="33"/>
    </location>
</feature>
<sequence length="430" mass="51203">MNRIVNFIQKILKSEILFLIFFLIKLWFLIGIINRHNPYSKLYYIFDTDKEFLDDINRYYNQSLIALEKIKKWKSENYQIAKLRNSDQPFFNNYELIRENGLKEGKLCVGIMSKQRPVTSHNYPLKTIVSLLSRVPLKYQDRILVTVYNVDRIPLKNRTDLVPLIGIVNIVDFKQNVSKLVDNFDGFKKIKEAADYVTVLRHYYNQDICDLILMIEDDSIPCKNWYNKIIEAVGYVKKTNWFCLKLFTSFREFDWAVYPYSVLIAIVKLIIINFILNIIFMPKMIKIVLFVNAILIVIRFNELSIRPIGYGVKEYSIGFNAIANLYPKSKLNELAEFIEDDVINYITHKASEFEPKDIALELFRKMHKYKEFFGWTFMLKLQENSDAWQIYYIRQPMKILLIFKKRFDLCVGIFIKNYKKIDLKISEINL</sequence>